<sequence length="825" mass="90494">MDLMFCCRSFAFLVSSVLAVVSPSPLAADFWVSPLGDDSNPGSESEPFLTLERAKLAVRDLLPTQSQDLHVNLYGGVYRLASPLILTDADSGQNGFDVVYRAVTDEIPVIVGSIPVDGWTLVDSDLGIYGAAVPDGVQSRQFFVNEQRTVRARTIDYPASFVPKFQPDHLPDPTCGNPDRTVPVTGGGGIEYIVDPLNPEAWRDPTTWTNQSQIEAVIITQWKSMRCLIDEVTEDPGILNDNSKLIKMQTPGWWNANMFRNAGDSTKGKGDDPSDVGQPGMWSFFEVTYFENAYQFLNEPGEWYLDETADVIYYIPRVGEDIATIDAELPVIETLIQGHGSDLSPVANVRIENLTFSYSTWLGPSQNGEGYICDQSGFHVTGDSNPTNFSGHVETVTRTPGNLSFRYAHDIEFRNSIFAHLGGVALDFGRGSQNNTVDSNIFTDISSAAIQIGGVQKLDARPENAAGYTSDNAVSNNLITHTGKDYVDAAGIFVGFTERTSILENTITHTPWSAIALGWGWGLLDPFDGSTYVGAPNACPGQWGTFTTLTANRGNRVMNNRIENFIETVWDGGAIYTLGRQGPDLANGMLIEGNVASNKRPDGGGNIFYTDGGSRYITLRNNVSFDNPPGYIDFGQGPLGGSIFQPVALANEMQDVLSLLTDLKISYGSDTGGCRTFGDIHYTENYFGDYQFFDICPYTFDGVKYPTRMTYDLNFFISNESQVPSSILDAAGARLTRSNPEPFKITSITPLPGGSILIDFNAKPGGKYYIQFSEDLMIWETVLPAIYASGWSVQWLDDGPPETQSLPLLDKSRFYRALEVDTAWE</sequence>
<evidence type="ECO:0000313" key="3">
    <source>
        <dbReference type="EMBL" id="MBC2603951.1"/>
    </source>
</evidence>
<dbReference type="RefSeq" id="WP_185694568.1">
    <property type="nucleotide sequence ID" value="NZ_JACHVA010000136.1"/>
</dbReference>
<dbReference type="PANTHER" id="PTHR36453">
    <property type="entry name" value="SECRETED PROTEIN-RELATED"/>
    <property type="match status" value="1"/>
</dbReference>
<proteinExistence type="predicted"/>
<evidence type="ECO:0000313" key="4">
    <source>
        <dbReference type="Proteomes" id="UP000525652"/>
    </source>
</evidence>
<dbReference type="Gene3D" id="2.160.20.10">
    <property type="entry name" value="Single-stranded right-handed beta-helix, Pectin lyase-like"/>
    <property type="match status" value="2"/>
</dbReference>
<dbReference type="AlphaFoldDB" id="A0A7X1E6B4"/>
<dbReference type="InterPro" id="IPR012334">
    <property type="entry name" value="Pectin_lyas_fold"/>
</dbReference>
<protein>
    <submittedName>
        <fullName evidence="3">Right-handed parallel beta-helix repeat-containing protein</fullName>
    </submittedName>
</protein>
<feature type="signal peptide" evidence="1">
    <location>
        <begin position="1"/>
        <end position="27"/>
    </location>
</feature>
<accession>A0A7X1E6B4</accession>
<dbReference type="PANTHER" id="PTHR36453:SF1">
    <property type="entry name" value="RIGHT HANDED BETA HELIX DOMAIN-CONTAINING PROTEIN"/>
    <property type="match status" value="1"/>
</dbReference>
<keyword evidence="4" id="KW-1185">Reference proteome</keyword>
<keyword evidence="1" id="KW-0732">Signal</keyword>
<dbReference type="InterPro" id="IPR011050">
    <property type="entry name" value="Pectin_lyase_fold/virulence"/>
</dbReference>
<dbReference type="InterPro" id="IPR048482">
    <property type="entry name" value="GH141_ins"/>
</dbReference>
<feature type="domain" description="GH141-like insertion" evidence="2">
    <location>
        <begin position="288"/>
        <end position="317"/>
    </location>
</feature>
<evidence type="ECO:0000259" key="2">
    <source>
        <dbReference type="Pfam" id="PF21231"/>
    </source>
</evidence>
<dbReference type="InterPro" id="IPR006626">
    <property type="entry name" value="PbH1"/>
</dbReference>
<dbReference type="EMBL" id="JACHVA010000136">
    <property type="protein sequence ID" value="MBC2603951.1"/>
    <property type="molecule type" value="Genomic_DNA"/>
</dbReference>
<dbReference type="Pfam" id="PF21231">
    <property type="entry name" value="GH141_M"/>
    <property type="match status" value="1"/>
</dbReference>
<organism evidence="3 4">
    <name type="scientific">Puniceicoccus vermicola</name>
    <dbReference type="NCBI Taxonomy" id="388746"/>
    <lineage>
        <taxon>Bacteria</taxon>
        <taxon>Pseudomonadati</taxon>
        <taxon>Verrucomicrobiota</taxon>
        <taxon>Opitutia</taxon>
        <taxon>Puniceicoccales</taxon>
        <taxon>Puniceicoccaceae</taxon>
        <taxon>Puniceicoccus</taxon>
    </lineage>
</organism>
<name>A0A7X1E6B4_9BACT</name>
<gene>
    <name evidence="3" type="ORF">H5P30_19395</name>
</gene>
<comment type="caution">
    <text evidence="3">The sequence shown here is derived from an EMBL/GenBank/DDBJ whole genome shotgun (WGS) entry which is preliminary data.</text>
</comment>
<feature type="chain" id="PRO_5031037496" evidence="1">
    <location>
        <begin position="28"/>
        <end position="825"/>
    </location>
</feature>
<reference evidence="3 4" key="1">
    <citation type="submission" date="2020-07" db="EMBL/GenBank/DDBJ databases">
        <authorList>
            <person name="Feng X."/>
        </authorList>
    </citation>
    <scope>NUCLEOTIDE SEQUENCE [LARGE SCALE GENOMIC DNA]</scope>
    <source>
        <strain evidence="3 4">JCM14086</strain>
    </source>
</reference>
<dbReference type="SUPFAM" id="SSF51126">
    <property type="entry name" value="Pectin lyase-like"/>
    <property type="match status" value="1"/>
</dbReference>
<dbReference type="Proteomes" id="UP000525652">
    <property type="component" value="Unassembled WGS sequence"/>
</dbReference>
<dbReference type="SMART" id="SM00710">
    <property type="entry name" value="PbH1"/>
    <property type="match status" value="6"/>
</dbReference>
<evidence type="ECO:0000256" key="1">
    <source>
        <dbReference type="SAM" id="SignalP"/>
    </source>
</evidence>